<keyword evidence="11 22" id="KW-0479">Metal-binding</keyword>
<evidence type="ECO:0000256" key="7">
    <source>
        <dbReference type="ARBA" id="ARBA00022527"/>
    </source>
</evidence>
<dbReference type="GO" id="GO:0004674">
    <property type="term" value="F:protein serine/threonine kinase activity"/>
    <property type="evidence" value="ECO:0007669"/>
    <property type="project" value="UniProtKB-UniRule"/>
</dbReference>
<keyword evidence="10 22" id="KW-0808">Transferase</keyword>
<keyword evidence="5" id="KW-0963">Cytoplasm</keyword>
<comment type="subcellular location">
    <subcellularLocation>
        <location evidence="2">Cytoplasm</location>
    </subcellularLocation>
</comment>
<dbReference type="Gene3D" id="1.10.510.10">
    <property type="entry name" value="Transferase(Phosphotransferase) domain 1"/>
    <property type="match status" value="1"/>
</dbReference>
<feature type="domain" description="RIO kinase" evidence="23">
    <location>
        <begin position="224"/>
        <end position="462"/>
    </location>
</feature>
<dbReference type="GO" id="GO:0005524">
    <property type="term" value="F:ATP binding"/>
    <property type="evidence" value="ECO:0007669"/>
    <property type="project" value="UniProtKB-UniRule"/>
</dbReference>
<evidence type="ECO:0000256" key="12">
    <source>
        <dbReference type="ARBA" id="ARBA00022741"/>
    </source>
</evidence>
<protein>
    <recommendedName>
        <fullName evidence="21 22">Serine/threonine-protein kinase RIO3</fullName>
        <ecNumber evidence="4 22">2.7.11.1</ecNumber>
    </recommendedName>
</protein>
<evidence type="ECO:0000256" key="3">
    <source>
        <dbReference type="ARBA" id="ARBA00009196"/>
    </source>
</evidence>
<dbReference type="Pfam" id="PF01163">
    <property type="entry name" value="RIO1"/>
    <property type="match status" value="1"/>
</dbReference>
<dbReference type="EMBL" id="NCKU01007610">
    <property type="protein sequence ID" value="RWS02518.1"/>
    <property type="molecule type" value="Genomic_DNA"/>
</dbReference>
<evidence type="ECO:0000256" key="20">
    <source>
        <dbReference type="ARBA" id="ARBA00064322"/>
    </source>
</evidence>
<comment type="caution">
    <text evidence="24">The sequence shown here is derived from an EMBL/GenBank/DDBJ whole genome shotgun (WGS) entry which is preliminary data.</text>
</comment>
<evidence type="ECO:0000256" key="9">
    <source>
        <dbReference type="ARBA" id="ARBA00022588"/>
    </source>
</evidence>
<evidence type="ECO:0000256" key="4">
    <source>
        <dbReference type="ARBA" id="ARBA00012513"/>
    </source>
</evidence>
<evidence type="ECO:0000256" key="19">
    <source>
        <dbReference type="ARBA" id="ARBA00048679"/>
    </source>
</evidence>
<dbReference type="GO" id="GO:0042254">
    <property type="term" value="P:ribosome biogenesis"/>
    <property type="evidence" value="ECO:0007669"/>
    <property type="project" value="UniProtKB-KW"/>
</dbReference>
<dbReference type="InterPro" id="IPR017406">
    <property type="entry name" value="Ser/Thr_kinase_Rio3"/>
</dbReference>
<evidence type="ECO:0000256" key="2">
    <source>
        <dbReference type="ARBA" id="ARBA00004496"/>
    </source>
</evidence>
<dbReference type="STRING" id="1965070.A0A443QHN7"/>
<dbReference type="OrthoDB" id="205248at2759"/>
<evidence type="ECO:0000256" key="13">
    <source>
        <dbReference type="ARBA" id="ARBA00022777"/>
    </source>
</evidence>
<evidence type="ECO:0000256" key="17">
    <source>
        <dbReference type="ARBA" id="ARBA00023118"/>
    </source>
</evidence>
<evidence type="ECO:0000256" key="11">
    <source>
        <dbReference type="ARBA" id="ARBA00022723"/>
    </source>
</evidence>
<comment type="similarity">
    <text evidence="3 22">Belongs to the protein kinase superfamily. RIO-type Ser/Thr kinase family.</text>
</comment>
<keyword evidence="8" id="KW-0597">Phosphoprotein</keyword>
<name>A0A443QHN7_9ACAR</name>
<evidence type="ECO:0000256" key="15">
    <source>
        <dbReference type="ARBA" id="ARBA00022842"/>
    </source>
</evidence>
<dbReference type="GO" id="GO:0005737">
    <property type="term" value="C:cytoplasm"/>
    <property type="evidence" value="ECO:0007669"/>
    <property type="project" value="UniProtKB-SubCell"/>
</dbReference>
<gene>
    <name evidence="24" type="ORF">B4U79_00317</name>
</gene>
<evidence type="ECO:0000256" key="10">
    <source>
        <dbReference type="ARBA" id="ARBA00022679"/>
    </source>
</evidence>
<evidence type="ECO:0000313" key="25">
    <source>
        <dbReference type="Proteomes" id="UP000285301"/>
    </source>
</evidence>
<reference evidence="24 25" key="1">
    <citation type="journal article" date="2018" name="Gigascience">
        <title>Genomes of trombidid mites reveal novel predicted allergens and laterally-transferred genes associated with secondary metabolism.</title>
        <authorList>
            <person name="Dong X."/>
            <person name="Chaisiri K."/>
            <person name="Xia D."/>
            <person name="Armstrong S.D."/>
            <person name="Fang Y."/>
            <person name="Donnelly M.J."/>
            <person name="Kadowaki T."/>
            <person name="McGarry J.W."/>
            <person name="Darby A.C."/>
            <person name="Makepeace B.L."/>
        </authorList>
    </citation>
    <scope>NUCLEOTIDE SEQUENCE [LARGE SCALE GENOMIC DNA]</scope>
    <source>
        <strain evidence="24">UoL-WK</strain>
    </source>
</reference>
<dbReference type="FunFam" id="3.30.200.20:FF:000200">
    <property type="entry name" value="Serine/threonine-protein kinase RIO3"/>
    <property type="match status" value="1"/>
</dbReference>
<dbReference type="PIRSF" id="PIRSF038146">
    <property type="entry name" value="Ser/Thr_PK_RIO3"/>
    <property type="match status" value="1"/>
</dbReference>
<dbReference type="GO" id="GO:0046872">
    <property type="term" value="F:metal ion binding"/>
    <property type="evidence" value="ECO:0007669"/>
    <property type="project" value="UniProtKB-UniRule"/>
</dbReference>
<accession>A0A443QHN7</accession>
<keyword evidence="14" id="KW-0067">ATP-binding</keyword>
<dbReference type="GO" id="GO:0045087">
    <property type="term" value="P:innate immune response"/>
    <property type="evidence" value="ECO:0007669"/>
    <property type="project" value="UniProtKB-KW"/>
</dbReference>
<dbReference type="GO" id="GO:0106310">
    <property type="term" value="F:protein serine kinase activity"/>
    <property type="evidence" value="ECO:0007669"/>
    <property type="project" value="RHEA"/>
</dbReference>
<dbReference type="EC" id="2.7.11.1" evidence="4 22"/>
<dbReference type="PROSITE" id="PS01245">
    <property type="entry name" value="RIO1"/>
    <property type="match status" value="1"/>
</dbReference>
<proteinExistence type="inferred from homology"/>
<evidence type="ECO:0000313" key="24">
    <source>
        <dbReference type="EMBL" id="RWS02518.1"/>
    </source>
</evidence>
<keyword evidence="17" id="KW-0051">Antiviral defense</keyword>
<dbReference type="SUPFAM" id="SSF56112">
    <property type="entry name" value="Protein kinase-like (PK-like)"/>
    <property type="match status" value="1"/>
</dbReference>
<evidence type="ECO:0000256" key="16">
    <source>
        <dbReference type="ARBA" id="ARBA00022859"/>
    </source>
</evidence>
<keyword evidence="9" id="KW-0399">Innate immunity</keyword>
<dbReference type="InterPro" id="IPR018935">
    <property type="entry name" value="RIO_kinase_CS"/>
</dbReference>
<dbReference type="PANTHER" id="PTHR45723">
    <property type="entry name" value="SERINE/THREONINE-PROTEIN KINASE RIO1"/>
    <property type="match status" value="1"/>
</dbReference>
<dbReference type="SMART" id="SM00090">
    <property type="entry name" value="RIO"/>
    <property type="match status" value="1"/>
</dbReference>
<evidence type="ECO:0000256" key="21">
    <source>
        <dbReference type="ARBA" id="ARBA00068351"/>
    </source>
</evidence>
<evidence type="ECO:0000256" key="6">
    <source>
        <dbReference type="ARBA" id="ARBA00022517"/>
    </source>
</evidence>
<comment type="catalytic activity">
    <reaction evidence="18 22">
        <text>L-threonyl-[protein] + ATP = O-phospho-L-threonyl-[protein] + ADP + H(+)</text>
        <dbReference type="Rhea" id="RHEA:46608"/>
        <dbReference type="Rhea" id="RHEA-COMP:11060"/>
        <dbReference type="Rhea" id="RHEA-COMP:11605"/>
        <dbReference type="ChEBI" id="CHEBI:15378"/>
        <dbReference type="ChEBI" id="CHEBI:30013"/>
        <dbReference type="ChEBI" id="CHEBI:30616"/>
        <dbReference type="ChEBI" id="CHEBI:61977"/>
        <dbReference type="ChEBI" id="CHEBI:456216"/>
        <dbReference type="EC" id="2.7.11.1"/>
    </reaction>
</comment>
<keyword evidence="6" id="KW-0690">Ribosome biogenesis</keyword>
<dbReference type="InterPro" id="IPR018934">
    <property type="entry name" value="RIO_dom"/>
</dbReference>
<keyword evidence="16" id="KW-0391">Immunity</keyword>
<evidence type="ECO:0000256" key="18">
    <source>
        <dbReference type="ARBA" id="ARBA00047899"/>
    </source>
</evidence>
<organism evidence="24 25">
    <name type="scientific">Dinothrombium tinctorium</name>
    <dbReference type="NCBI Taxonomy" id="1965070"/>
    <lineage>
        <taxon>Eukaryota</taxon>
        <taxon>Metazoa</taxon>
        <taxon>Ecdysozoa</taxon>
        <taxon>Arthropoda</taxon>
        <taxon>Chelicerata</taxon>
        <taxon>Arachnida</taxon>
        <taxon>Acari</taxon>
        <taxon>Acariformes</taxon>
        <taxon>Trombidiformes</taxon>
        <taxon>Prostigmata</taxon>
        <taxon>Anystina</taxon>
        <taxon>Parasitengona</taxon>
        <taxon>Trombidioidea</taxon>
        <taxon>Trombidiidae</taxon>
        <taxon>Dinothrombium</taxon>
    </lineage>
</organism>
<evidence type="ECO:0000256" key="5">
    <source>
        <dbReference type="ARBA" id="ARBA00022490"/>
    </source>
</evidence>
<evidence type="ECO:0000256" key="8">
    <source>
        <dbReference type="ARBA" id="ARBA00022553"/>
    </source>
</evidence>
<dbReference type="AlphaFoldDB" id="A0A443QHN7"/>
<evidence type="ECO:0000256" key="14">
    <source>
        <dbReference type="ARBA" id="ARBA00022840"/>
    </source>
</evidence>
<keyword evidence="25" id="KW-1185">Reference proteome</keyword>
<evidence type="ECO:0000256" key="22">
    <source>
        <dbReference type="PIRNR" id="PIRNR038146"/>
    </source>
</evidence>
<dbReference type="Gene3D" id="3.30.200.20">
    <property type="entry name" value="Phosphorylase Kinase, domain 1"/>
    <property type="match status" value="1"/>
</dbReference>
<dbReference type="GO" id="GO:0051607">
    <property type="term" value="P:defense response to virus"/>
    <property type="evidence" value="ECO:0007669"/>
    <property type="project" value="UniProtKB-KW"/>
</dbReference>
<sequence length="521" mass="58901">MSESKAKCVWGRKEAEGISYNTVSLNEVMSEQLASDLQESEEKRLLQEIQEAELKAIGVQIDEPFTFHSEPDTGNDHLLAQLLQMEFDKEHDVGLLKKQNQINGKSKVSLSFDRYRRLPYDVDSSDDDDEMLDDSKRDWDSFEKAEKSSAGVTIGKHGFAKHDGLITTKHDANVCGRRNACKAMDFDISTGDGGGFDMKLNNNVYNALKVHSMSEGKRAARLHEKKEKSSAEGVMDETTRLILYKLVNRGLLEEVNGIVSTGKESNVYHGIGGDPEKQITTGEVAIKVYKTTLNEFKNRDPYIKDDFRFKDRFSKQNPRKIIHLWAEKECTNLLRISRAGILCPKVVILKKHILVMTLIGKGKPAPTLKEANLSESQLEEAYKQTVEIMTKLFMKCDLIHADLSEYNLLWFENRVWVIDVSQSVFTDHPNALKFLLRDCYNISNKGAANVMSCADLFSAISSKKLPDEKLDGIDLLLNIENFERNNEILTHGIETRGDAFEEMFAISSRERKSGDKLVNGS</sequence>
<keyword evidence="13 22" id="KW-0418">Kinase</keyword>
<dbReference type="InterPro" id="IPR000687">
    <property type="entry name" value="RIO_kinase"/>
</dbReference>
<keyword evidence="12 22" id="KW-0547">Nucleotide-binding</keyword>
<dbReference type="Proteomes" id="UP000285301">
    <property type="component" value="Unassembled WGS sequence"/>
</dbReference>
<evidence type="ECO:0000259" key="23">
    <source>
        <dbReference type="SMART" id="SM00090"/>
    </source>
</evidence>
<keyword evidence="7 22" id="KW-0723">Serine/threonine-protein kinase</keyword>
<evidence type="ECO:0000256" key="1">
    <source>
        <dbReference type="ARBA" id="ARBA00001946"/>
    </source>
</evidence>
<dbReference type="InterPro" id="IPR051272">
    <property type="entry name" value="RIO-type_Ser/Thr_kinase"/>
</dbReference>
<dbReference type="InterPro" id="IPR011009">
    <property type="entry name" value="Kinase-like_dom_sf"/>
</dbReference>
<comment type="cofactor">
    <cofactor evidence="1 22">
        <name>Mg(2+)</name>
        <dbReference type="ChEBI" id="CHEBI:18420"/>
    </cofactor>
</comment>
<comment type="subunit">
    <text evidence="20">Interacts with CASP10. Interacts with IRF3; RIOK3 probably mediates the interaction of TBK1 with IRF3. Associated with 40S pre-ribosomal particles.</text>
</comment>
<keyword evidence="15 22" id="KW-0460">Magnesium</keyword>
<comment type="catalytic activity">
    <reaction evidence="19 22">
        <text>L-seryl-[protein] + ATP = O-phospho-L-seryl-[protein] + ADP + H(+)</text>
        <dbReference type="Rhea" id="RHEA:17989"/>
        <dbReference type="Rhea" id="RHEA-COMP:9863"/>
        <dbReference type="Rhea" id="RHEA-COMP:11604"/>
        <dbReference type="ChEBI" id="CHEBI:15378"/>
        <dbReference type="ChEBI" id="CHEBI:29999"/>
        <dbReference type="ChEBI" id="CHEBI:30616"/>
        <dbReference type="ChEBI" id="CHEBI:83421"/>
        <dbReference type="ChEBI" id="CHEBI:456216"/>
        <dbReference type="EC" id="2.7.11.1"/>
    </reaction>
</comment>